<keyword evidence="3" id="KW-1185">Reference proteome</keyword>
<accession>A0ABS6BGV4</accession>
<gene>
    <name evidence="2" type="ORF">KOF26_04085</name>
</gene>
<evidence type="ECO:0000256" key="1">
    <source>
        <dbReference type="SAM" id="MobiDB-lite"/>
    </source>
</evidence>
<sequence length="93" mass="10775">MLPSTASAAPWQNMNARKNQIERQIDQGVRTGRLTRQEASGLRGQFASLMRLERDYSRGGLSIRERSDLDRRYDALSARVRAESRDRQVARRR</sequence>
<proteinExistence type="predicted"/>
<name>A0ABS6BGV4_9SPHN</name>
<dbReference type="Proteomes" id="UP000776276">
    <property type="component" value="Unassembled WGS sequence"/>
</dbReference>
<dbReference type="EMBL" id="JAHKRT010000002">
    <property type="protein sequence ID" value="MBU3077036.1"/>
    <property type="molecule type" value="Genomic_DNA"/>
</dbReference>
<feature type="region of interest" description="Disordered" evidence="1">
    <location>
        <begin position="1"/>
        <end position="28"/>
    </location>
</feature>
<reference evidence="2 3" key="1">
    <citation type="submission" date="2021-06" db="EMBL/GenBank/DDBJ databases">
        <title>Sphingomonas sp. XMGL2, whole genome shotgun sequencing project.</title>
        <authorList>
            <person name="Zhao G."/>
            <person name="Shen L."/>
        </authorList>
    </citation>
    <scope>NUCLEOTIDE SEQUENCE [LARGE SCALE GENOMIC DNA]</scope>
    <source>
        <strain evidence="2 3">XMGL2</strain>
    </source>
</reference>
<evidence type="ECO:0000313" key="3">
    <source>
        <dbReference type="Proteomes" id="UP000776276"/>
    </source>
</evidence>
<protein>
    <submittedName>
        <fullName evidence="2">Uncharacterized protein</fullName>
    </submittedName>
</protein>
<comment type="caution">
    <text evidence="2">The sequence shown here is derived from an EMBL/GenBank/DDBJ whole genome shotgun (WGS) entry which is preliminary data.</text>
</comment>
<organism evidence="2 3">
    <name type="scientific">Sphingomonas quercus</name>
    <dbReference type="NCBI Taxonomy" id="2842451"/>
    <lineage>
        <taxon>Bacteria</taxon>
        <taxon>Pseudomonadati</taxon>
        <taxon>Pseudomonadota</taxon>
        <taxon>Alphaproteobacteria</taxon>
        <taxon>Sphingomonadales</taxon>
        <taxon>Sphingomonadaceae</taxon>
        <taxon>Sphingomonas</taxon>
    </lineage>
</organism>
<evidence type="ECO:0000313" key="2">
    <source>
        <dbReference type="EMBL" id="MBU3077036.1"/>
    </source>
</evidence>
<feature type="compositionally biased region" description="Polar residues" evidence="1">
    <location>
        <begin position="1"/>
        <end position="18"/>
    </location>
</feature>